<evidence type="ECO:0000313" key="3">
    <source>
        <dbReference type="Proteomes" id="UP000499080"/>
    </source>
</evidence>
<dbReference type="PANTHER" id="PTHR45786">
    <property type="entry name" value="DNA BINDING PROTEIN-LIKE"/>
    <property type="match status" value="1"/>
</dbReference>
<accession>A0A4Y2S3F1</accession>
<gene>
    <name evidence="2" type="ORF">AVEN_156967_1</name>
</gene>
<protein>
    <recommendedName>
        <fullName evidence="1">Helitron helicase-like domain-containing protein</fullName>
    </recommendedName>
</protein>
<name>A0A4Y2S3F1_ARAVE</name>
<dbReference type="Pfam" id="PF14214">
    <property type="entry name" value="Helitron_like_N"/>
    <property type="match status" value="1"/>
</dbReference>
<comment type="caution">
    <text evidence="2">The sequence shown here is derived from an EMBL/GenBank/DDBJ whole genome shotgun (WGS) entry which is preliminary data.</text>
</comment>
<organism evidence="2 3">
    <name type="scientific">Araneus ventricosus</name>
    <name type="common">Orbweaver spider</name>
    <name type="synonym">Epeira ventricosa</name>
    <dbReference type="NCBI Taxonomy" id="182803"/>
    <lineage>
        <taxon>Eukaryota</taxon>
        <taxon>Metazoa</taxon>
        <taxon>Ecdysozoa</taxon>
        <taxon>Arthropoda</taxon>
        <taxon>Chelicerata</taxon>
        <taxon>Arachnida</taxon>
        <taxon>Araneae</taxon>
        <taxon>Araneomorphae</taxon>
        <taxon>Entelegynae</taxon>
        <taxon>Araneoidea</taxon>
        <taxon>Araneidae</taxon>
        <taxon>Araneus</taxon>
    </lineage>
</organism>
<evidence type="ECO:0000313" key="2">
    <source>
        <dbReference type="EMBL" id="GBN82443.1"/>
    </source>
</evidence>
<dbReference type="InterPro" id="IPR025476">
    <property type="entry name" value="Helitron_helicase-like"/>
</dbReference>
<proteinExistence type="predicted"/>
<dbReference type="EMBL" id="BGPR01019615">
    <property type="protein sequence ID" value="GBN82443.1"/>
    <property type="molecule type" value="Genomic_DNA"/>
</dbReference>
<evidence type="ECO:0000259" key="1">
    <source>
        <dbReference type="Pfam" id="PF14214"/>
    </source>
</evidence>
<dbReference type="PANTHER" id="PTHR45786:SF74">
    <property type="entry name" value="ATP-DEPENDENT DNA HELICASE"/>
    <property type="match status" value="1"/>
</dbReference>
<dbReference type="AlphaFoldDB" id="A0A4Y2S3F1"/>
<reference evidence="2 3" key="1">
    <citation type="journal article" date="2019" name="Sci. Rep.">
        <title>Orb-weaving spider Araneus ventricosus genome elucidates the spidroin gene catalogue.</title>
        <authorList>
            <person name="Kono N."/>
            <person name="Nakamura H."/>
            <person name="Ohtoshi R."/>
            <person name="Moran D.A.P."/>
            <person name="Shinohara A."/>
            <person name="Yoshida Y."/>
            <person name="Fujiwara M."/>
            <person name="Mori M."/>
            <person name="Tomita M."/>
            <person name="Arakawa K."/>
        </authorList>
    </citation>
    <scope>NUCLEOTIDE SEQUENCE [LARGE SCALE GENOMIC DNA]</scope>
</reference>
<dbReference type="Proteomes" id="UP000499080">
    <property type="component" value="Unassembled WGS sequence"/>
</dbReference>
<keyword evidence="3" id="KW-1185">Reference proteome</keyword>
<feature type="domain" description="Helitron helicase-like" evidence="1">
    <location>
        <begin position="1"/>
        <end position="94"/>
    </location>
</feature>
<dbReference type="OrthoDB" id="6436573at2759"/>
<sequence length="97" mass="11444">MYAKIESESLLYIKLNQQKLGVEEYIQLRDAITNDRKVTDIDRNLILPATYIGSPRHMHEYAQDAITYVRSYGRPDLFITFTCYTAWSEIKEELAHR</sequence>